<evidence type="ECO:0000313" key="8">
    <source>
        <dbReference type="Proteomes" id="UP000316621"/>
    </source>
</evidence>
<evidence type="ECO:0000256" key="4">
    <source>
        <dbReference type="ARBA" id="ARBA00023004"/>
    </source>
</evidence>
<dbReference type="InterPro" id="IPR005123">
    <property type="entry name" value="Oxoglu/Fe-dep_dioxygenase_dom"/>
</dbReference>
<dbReference type="PROSITE" id="PS51471">
    <property type="entry name" value="FE2OG_OXY"/>
    <property type="match status" value="1"/>
</dbReference>
<dbReference type="Gene3D" id="2.60.120.330">
    <property type="entry name" value="B-lactam Antibiotic, Isopenicillin N Synthase, Chain"/>
    <property type="match status" value="1"/>
</dbReference>
<dbReference type="PANTHER" id="PTHR10209">
    <property type="entry name" value="OXIDOREDUCTASE, 2OG-FE II OXYGENASE FAMILY PROTEIN"/>
    <property type="match status" value="1"/>
</dbReference>
<dbReference type="SUPFAM" id="SSF51197">
    <property type="entry name" value="Clavaminate synthase-like"/>
    <property type="match status" value="1"/>
</dbReference>
<evidence type="ECO:0000256" key="2">
    <source>
        <dbReference type="ARBA" id="ARBA00022723"/>
    </source>
</evidence>
<dbReference type="InterPro" id="IPR027443">
    <property type="entry name" value="IPNS-like_sf"/>
</dbReference>
<dbReference type="Pfam" id="PF03171">
    <property type="entry name" value="2OG-FeII_Oxy"/>
    <property type="match status" value="1"/>
</dbReference>
<accession>A0A4Y7I7S0</accession>
<keyword evidence="3 5" id="KW-0560">Oxidoreductase</keyword>
<dbReference type="AlphaFoldDB" id="A0A4Y7I7S0"/>
<dbReference type="Pfam" id="PF14226">
    <property type="entry name" value="DIOX_N"/>
    <property type="match status" value="1"/>
</dbReference>
<protein>
    <recommendedName>
        <fullName evidence="6">Fe2OG dioxygenase domain-containing protein</fullName>
    </recommendedName>
</protein>
<evidence type="ECO:0000256" key="5">
    <source>
        <dbReference type="RuleBase" id="RU003682"/>
    </source>
</evidence>
<gene>
    <name evidence="7" type="ORF">C5167_036628</name>
</gene>
<name>A0A4Y7I7S0_PAPSO</name>
<organism evidence="7 8">
    <name type="scientific">Papaver somniferum</name>
    <name type="common">Opium poppy</name>
    <dbReference type="NCBI Taxonomy" id="3469"/>
    <lineage>
        <taxon>Eukaryota</taxon>
        <taxon>Viridiplantae</taxon>
        <taxon>Streptophyta</taxon>
        <taxon>Embryophyta</taxon>
        <taxon>Tracheophyta</taxon>
        <taxon>Spermatophyta</taxon>
        <taxon>Magnoliopsida</taxon>
        <taxon>Ranunculales</taxon>
        <taxon>Papaveraceae</taxon>
        <taxon>Papaveroideae</taxon>
        <taxon>Papaver</taxon>
    </lineage>
</organism>
<dbReference type="FunFam" id="2.60.120.330:FF:000005">
    <property type="entry name" value="1-aminocyclopropane-1-carboxylate oxidase homolog 1"/>
    <property type="match status" value="1"/>
</dbReference>
<comment type="similarity">
    <text evidence="1 5">Belongs to the iron/ascorbate-dependent oxidoreductase family.</text>
</comment>
<evidence type="ECO:0000256" key="3">
    <source>
        <dbReference type="ARBA" id="ARBA00023002"/>
    </source>
</evidence>
<sequence>MARYFEGFDDFNSHHLILTCLKITEKTRKMVASNGNNHGISTQSESNNYDRMKELKAFDETKAGVRGLVDAGIKEVPRIFISPPTVDDDIKKNLDSNTESAKEFSIPVIDLGDIKKRDAHQRKLIIDQVINSCENFGFFQVVNHGVPKNLTDGMLEKVRLFHEQPAEVRAAYYSRNLKVNCGYVSNFDLYQAPSANWRDTYYCSMAPTPPKPEEIPTILRDTLMEYSGHVEKLGLELFELISEGLGLKPNHLMDIDCAKGWALLCHYYPECPQPELTIGTAKHADSSFLTILLQDNHISGLQVLHQNQWVDVPPLLSNDRLKSVEHRVLANLENPRVSVACFFHGTRLEQSSRKYGPIKELLSESDRPKYRETTIHDHSGRKRREIEETTRWFYSPSQLKMKVKSRNYGSSKTVDKSSEEVDVEIAAQGVIGERVIDIFSIGSLAVN</sequence>
<dbReference type="InterPro" id="IPR026992">
    <property type="entry name" value="DIOX_N"/>
</dbReference>
<dbReference type="PANTHER" id="PTHR10209:SF859">
    <property type="entry name" value="OS03G0690500 PROTEIN"/>
    <property type="match status" value="1"/>
</dbReference>
<keyword evidence="8" id="KW-1185">Reference proteome</keyword>
<dbReference type="GO" id="GO:0051213">
    <property type="term" value="F:dioxygenase activity"/>
    <property type="evidence" value="ECO:0007669"/>
    <property type="project" value="UniProtKB-ARBA"/>
</dbReference>
<reference evidence="7 8" key="1">
    <citation type="journal article" date="2018" name="Science">
        <title>The opium poppy genome and morphinan production.</title>
        <authorList>
            <person name="Guo L."/>
            <person name="Winzer T."/>
            <person name="Yang X."/>
            <person name="Li Y."/>
            <person name="Ning Z."/>
            <person name="He Z."/>
            <person name="Teodor R."/>
            <person name="Lu Y."/>
            <person name="Bowser T.A."/>
            <person name="Graham I.A."/>
            <person name="Ye K."/>
        </authorList>
    </citation>
    <scope>NUCLEOTIDE SEQUENCE [LARGE SCALE GENOMIC DNA]</scope>
    <source>
        <strain evidence="8">cv. HN1</strain>
        <tissue evidence="7">Leaves</tissue>
    </source>
</reference>
<dbReference type="STRING" id="3469.A0A4Y7I7S0"/>
<feature type="domain" description="Fe2OG dioxygenase" evidence="6">
    <location>
        <begin position="259"/>
        <end position="345"/>
    </location>
</feature>
<evidence type="ECO:0000259" key="6">
    <source>
        <dbReference type="PROSITE" id="PS51471"/>
    </source>
</evidence>
<keyword evidence="4 5" id="KW-0408">Iron</keyword>
<evidence type="ECO:0000313" key="7">
    <source>
        <dbReference type="EMBL" id="RZC43681.1"/>
    </source>
</evidence>
<dbReference type="Proteomes" id="UP000316621">
    <property type="component" value="Chromosome 1"/>
</dbReference>
<dbReference type="InterPro" id="IPR044861">
    <property type="entry name" value="IPNS-like_FE2OG_OXY"/>
</dbReference>
<keyword evidence="2 5" id="KW-0479">Metal-binding</keyword>
<dbReference type="GO" id="GO:0046872">
    <property type="term" value="F:metal ion binding"/>
    <property type="evidence" value="ECO:0007669"/>
    <property type="project" value="UniProtKB-KW"/>
</dbReference>
<dbReference type="Gramene" id="RZC43681">
    <property type="protein sequence ID" value="RZC43681"/>
    <property type="gene ID" value="C5167_036628"/>
</dbReference>
<proteinExistence type="inferred from homology"/>
<dbReference type="EMBL" id="CM010715">
    <property type="protein sequence ID" value="RZC43681.1"/>
    <property type="molecule type" value="Genomic_DNA"/>
</dbReference>
<evidence type="ECO:0000256" key="1">
    <source>
        <dbReference type="ARBA" id="ARBA00008056"/>
    </source>
</evidence>